<protein>
    <submittedName>
        <fullName evidence="2">Uncharacterized protein</fullName>
    </submittedName>
</protein>
<feature type="compositionally biased region" description="Polar residues" evidence="1">
    <location>
        <begin position="51"/>
        <end position="69"/>
    </location>
</feature>
<dbReference type="OrthoDB" id="1520168at2759"/>
<reference evidence="3" key="1">
    <citation type="submission" date="2016-06" db="EMBL/GenBank/DDBJ databases">
        <title>Parallel loss of symbiosis genes in relatives of nitrogen-fixing non-legume Parasponia.</title>
        <authorList>
            <person name="Van Velzen R."/>
            <person name="Holmer R."/>
            <person name="Bu F."/>
            <person name="Rutten L."/>
            <person name="Van Zeijl A."/>
            <person name="Liu W."/>
            <person name="Santuari L."/>
            <person name="Cao Q."/>
            <person name="Sharma T."/>
            <person name="Shen D."/>
            <person name="Roswanjaya Y."/>
            <person name="Wardhani T."/>
            <person name="Kalhor M.S."/>
            <person name="Jansen J."/>
            <person name="Van den Hoogen J."/>
            <person name="Gungor B."/>
            <person name="Hartog M."/>
            <person name="Hontelez J."/>
            <person name="Verver J."/>
            <person name="Yang W.-C."/>
            <person name="Schijlen E."/>
            <person name="Repin R."/>
            <person name="Schilthuizen M."/>
            <person name="Schranz E."/>
            <person name="Heidstra R."/>
            <person name="Miyata K."/>
            <person name="Fedorova E."/>
            <person name="Kohlen W."/>
            <person name="Bisseling T."/>
            <person name="Smit S."/>
            <person name="Geurts R."/>
        </authorList>
    </citation>
    <scope>NUCLEOTIDE SEQUENCE [LARGE SCALE GENOMIC DNA]</scope>
    <source>
        <strain evidence="3">cv. WU1-14</strain>
    </source>
</reference>
<proteinExistence type="predicted"/>
<evidence type="ECO:0000313" key="3">
    <source>
        <dbReference type="Proteomes" id="UP000237105"/>
    </source>
</evidence>
<accession>A0A2P5AEG2</accession>
<evidence type="ECO:0000313" key="2">
    <source>
        <dbReference type="EMBL" id="PON34906.1"/>
    </source>
</evidence>
<name>A0A2P5AEG2_PARAD</name>
<keyword evidence="3" id="KW-1185">Reference proteome</keyword>
<evidence type="ECO:0000256" key="1">
    <source>
        <dbReference type="SAM" id="MobiDB-lite"/>
    </source>
</evidence>
<gene>
    <name evidence="2" type="ORF">PanWU01x14_340460</name>
</gene>
<feature type="region of interest" description="Disordered" evidence="1">
    <location>
        <begin position="50"/>
        <end position="73"/>
    </location>
</feature>
<comment type="caution">
    <text evidence="2">The sequence shown here is derived from an EMBL/GenBank/DDBJ whole genome shotgun (WGS) entry which is preliminary data.</text>
</comment>
<dbReference type="EMBL" id="JXTB01000637">
    <property type="protein sequence ID" value="PON34906.1"/>
    <property type="molecule type" value="Genomic_DNA"/>
</dbReference>
<dbReference type="Proteomes" id="UP000237105">
    <property type="component" value="Unassembled WGS sequence"/>
</dbReference>
<organism evidence="2 3">
    <name type="scientific">Parasponia andersonii</name>
    <name type="common">Sponia andersonii</name>
    <dbReference type="NCBI Taxonomy" id="3476"/>
    <lineage>
        <taxon>Eukaryota</taxon>
        <taxon>Viridiplantae</taxon>
        <taxon>Streptophyta</taxon>
        <taxon>Embryophyta</taxon>
        <taxon>Tracheophyta</taxon>
        <taxon>Spermatophyta</taxon>
        <taxon>Magnoliopsida</taxon>
        <taxon>eudicotyledons</taxon>
        <taxon>Gunneridae</taxon>
        <taxon>Pentapetalae</taxon>
        <taxon>rosids</taxon>
        <taxon>fabids</taxon>
        <taxon>Rosales</taxon>
        <taxon>Cannabaceae</taxon>
        <taxon>Parasponia</taxon>
    </lineage>
</organism>
<dbReference type="AlphaFoldDB" id="A0A2P5AEG2"/>
<feature type="non-terminal residue" evidence="2">
    <location>
        <position position="1"/>
    </location>
</feature>
<sequence length="149" mass="16795">KLDGSKVASGLILQNSNASPIFGFTARPCLAQSDNSFQYGRELKFPLAEGNTVSPPSSTSDLHQQQQDATIKHQHQHQNIIRNILDKLDFLSRFIKHEKRLNVILQIHQKSGNPLASIFCVELIEEVIKMCVILLPNFIVENLKSFTML</sequence>